<dbReference type="SUPFAM" id="SSF161070">
    <property type="entry name" value="SNF-like"/>
    <property type="match status" value="1"/>
</dbReference>
<proteinExistence type="predicted"/>
<feature type="transmembrane region" description="Helical" evidence="6">
    <location>
        <begin position="266"/>
        <end position="293"/>
    </location>
</feature>
<feature type="transmembrane region" description="Helical" evidence="6">
    <location>
        <begin position="50"/>
        <end position="72"/>
    </location>
</feature>
<feature type="transmembrane region" description="Helical" evidence="6">
    <location>
        <begin position="187"/>
        <end position="209"/>
    </location>
</feature>
<dbReference type="NCBIfam" id="NF037979">
    <property type="entry name" value="Na_transp"/>
    <property type="match status" value="1"/>
</dbReference>
<evidence type="ECO:0000256" key="6">
    <source>
        <dbReference type="SAM" id="Phobius"/>
    </source>
</evidence>
<reference evidence="7 8" key="1">
    <citation type="journal article" date="2020" name="Front. Microbiol.">
        <title>Design of Bacterial Strain-Specific qPCR Assays Using NGS Data and Publicly Available Resources and Its Application to Track Biocontrol Strains.</title>
        <authorList>
            <person name="Hernandez I."/>
            <person name="Sant C."/>
            <person name="Martinez R."/>
            <person name="Fernandez C."/>
        </authorList>
    </citation>
    <scope>NUCLEOTIDE SEQUENCE [LARGE SCALE GENOMIC DNA]</scope>
    <source>
        <strain evidence="7 8">B24</strain>
    </source>
</reference>
<evidence type="ECO:0000313" key="7">
    <source>
        <dbReference type="EMBL" id="QMU97192.1"/>
    </source>
</evidence>
<evidence type="ECO:0000256" key="1">
    <source>
        <dbReference type="ARBA" id="ARBA00004141"/>
    </source>
</evidence>
<evidence type="ECO:0000313" key="8">
    <source>
        <dbReference type="Proteomes" id="UP000515708"/>
    </source>
</evidence>
<keyword evidence="3 6" id="KW-0812">Transmembrane</keyword>
<feature type="transmembrane region" description="Helical" evidence="6">
    <location>
        <begin position="93"/>
        <end position="121"/>
    </location>
</feature>
<dbReference type="InterPro" id="IPR000175">
    <property type="entry name" value="Na/ntran_symport"/>
</dbReference>
<evidence type="ECO:0000256" key="2">
    <source>
        <dbReference type="ARBA" id="ARBA00022448"/>
    </source>
</evidence>
<feature type="transmembrane region" description="Helical" evidence="6">
    <location>
        <begin position="475"/>
        <end position="495"/>
    </location>
</feature>
<dbReference type="AlphaFoldDB" id="A0A7D7WF74"/>
<dbReference type="PANTHER" id="PTHR42948">
    <property type="entry name" value="TRANSPORTER"/>
    <property type="match status" value="1"/>
</dbReference>
<name>A0A7D7WF74_9MICO</name>
<organism evidence="7 8">
    <name type="scientific">Microbacterium esteraromaticum</name>
    <dbReference type="NCBI Taxonomy" id="57043"/>
    <lineage>
        <taxon>Bacteria</taxon>
        <taxon>Bacillati</taxon>
        <taxon>Actinomycetota</taxon>
        <taxon>Actinomycetes</taxon>
        <taxon>Micrococcales</taxon>
        <taxon>Microbacteriaceae</taxon>
        <taxon>Microbacterium</taxon>
    </lineage>
</organism>
<dbReference type="CDD" id="cd10334">
    <property type="entry name" value="SLC6sbd_u1"/>
    <property type="match status" value="1"/>
</dbReference>
<keyword evidence="5 6" id="KW-0472">Membrane</keyword>
<dbReference type="PROSITE" id="PS50267">
    <property type="entry name" value="NA_NEUROTRAN_SYMP_3"/>
    <property type="match status" value="1"/>
</dbReference>
<dbReference type="Proteomes" id="UP000515708">
    <property type="component" value="Chromosome"/>
</dbReference>
<feature type="transmembrane region" description="Helical" evidence="6">
    <location>
        <begin position="365"/>
        <end position="389"/>
    </location>
</feature>
<feature type="transmembrane region" description="Helical" evidence="6">
    <location>
        <begin position="154"/>
        <end position="175"/>
    </location>
</feature>
<dbReference type="PRINTS" id="PR00176">
    <property type="entry name" value="NANEUSMPORT"/>
</dbReference>
<evidence type="ECO:0000256" key="3">
    <source>
        <dbReference type="ARBA" id="ARBA00022692"/>
    </source>
</evidence>
<sequence length="539" mass="57775">MANATTQTSKREAFGSRNVFILSAIGSAVGLGNIWRFPYVAYEGGGGAFLIPYLCALLTAGIPLLFFDYAIGHRFRGSAPLAFRRMSRAAEPLGWWQVLICVVIATYYAVIIAWAAMYTWFSAQITWGKGNEQDYFFSDFLQMGDVSTGLSTEFVPQVGVPLIGVWLVVIIIMALGVKRGIGAANMILMPLLTLMFATLVVQSLFLPGAMDGLTAFFTPNWEALADPGVWASAYGHIFFSLSVAFGIMVTYSSYLKRKTDLTGSGMVVAFANSSFEILAGIGVFAALGFMAAAQGVEVSGVASSGIGLAFIAFPTIVSNAAGGPIIGVLFFGALVFAGVTSLVSVLEVVVAALQDKLGWGRVRTTLVVSIPVALISVAFFSTTTALAVLDTTDAFVNAFGIMAVALVAVVFVAWILHKLPVLRDHLNKRSSFRLGWIWMLLVGALAPVVLGYLLYNEIVAKAEAPYGDYPDWFLAIFGWGMVIALVVLAVLLTLLPWSSRSHAKRDPDYDEFLVEENYEPDAETGSIALPGETAKGARS</sequence>
<gene>
    <name evidence="7" type="ORF">FVO59_08120</name>
</gene>
<protein>
    <submittedName>
        <fullName evidence="7">Sodium-dependent transporter</fullName>
    </submittedName>
</protein>
<feature type="transmembrane region" description="Helical" evidence="6">
    <location>
        <begin position="19"/>
        <end position="38"/>
    </location>
</feature>
<dbReference type="Pfam" id="PF00209">
    <property type="entry name" value="SNF"/>
    <property type="match status" value="2"/>
</dbReference>
<dbReference type="InterPro" id="IPR037272">
    <property type="entry name" value="SNS_sf"/>
</dbReference>
<feature type="transmembrane region" description="Helical" evidence="6">
    <location>
        <begin position="395"/>
        <end position="416"/>
    </location>
</feature>
<accession>A0A7D7WF74</accession>
<keyword evidence="2" id="KW-0813">Transport</keyword>
<dbReference type="GO" id="GO:0016020">
    <property type="term" value="C:membrane"/>
    <property type="evidence" value="ECO:0007669"/>
    <property type="project" value="UniProtKB-SubCell"/>
</dbReference>
<dbReference type="PANTHER" id="PTHR42948:SF1">
    <property type="entry name" value="TRANSPORTER"/>
    <property type="match status" value="1"/>
</dbReference>
<evidence type="ECO:0000256" key="5">
    <source>
        <dbReference type="ARBA" id="ARBA00023136"/>
    </source>
</evidence>
<keyword evidence="4 6" id="KW-1133">Transmembrane helix</keyword>
<feature type="transmembrane region" description="Helical" evidence="6">
    <location>
        <begin position="436"/>
        <end position="455"/>
    </location>
</feature>
<comment type="subcellular location">
    <subcellularLocation>
        <location evidence="1">Membrane</location>
        <topology evidence="1">Multi-pass membrane protein</topology>
    </subcellularLocation>
</comment>
<feature type="transmembrane region" description="Helical" evidence="6">
    <location>
        <begin position="325"/>
        <end position="353"/>
    </location>
</feature>
<dbReference type="RefSeq" id="WP_182252205.1">
    <property type="nucleotide sequence ID" value="NZ_CP043732.1"/>
</dbReference>
<feature type="transmembrane region" description="Helical" evidence="6">
    <location>
        <begin position="229"/>
        <end position="254"/>
    </location>
</feature>
<evidence type="ECO:0000256" key="4">
    <source>
        <dbReference type="ARBA" id="ARBA00022989"/>
    </source>
</evidence>
<dbReference type="EMBL" id="CP043732">
    <property type="protein sequence ID" value="QMU97192.1"/>
    <property type="molecule type" value="Genomic_DNA"/>
</dbReference>